<dbReference type="InterPro" id="IPR036186">
    <property type="entry name" value="Serpin_sf"/>
</dbReference>
<accession>A0A6L9SR88</accession>
<dbReference type="Gene3D" id="2.30.39.10">
    <property type="entry name" value="Alpha-1-antitrypsin, domain 1"/>
    <property type="match status" value="1"/>
</dbReference>
<feature type="compositionally biased region" description="Low complexity" evidence="2">
    <location>
        <begin position="9"/>
        <end position="36"/>
    </location>
</feature>
<organism evidence="5 6">
    <name type="scientific">Bifidobacterium platyrrhinorum</name>
    <dbReference type="NCBI Taxonomy" id="2661628"/>
    <lineage>
        <taxon>Bacteria</taxon>
        <taxon>Bacillati</taxon>
        <taxon>Actinomycetota</taxon>
        <taxon>Actinomycetes</taxon>
        <taxon>Bifidobacteriales</taxon>
        <taxon>Bifidobacteriaceae</taxon>
        <taxon>Bifidobacterium</taxon>
    </lineage>
</organism>
<dbReference type="PANTHER" id="PTHR11461">
    <property type="entry name" value="SERINE PROTEASE INHIBITOR, SERPIN"/>
    <property type="match status" value="1"/>
</dbReference>
<dbReference type="Pfam" id="PF00079">
    <property type="entry name" value="Serpin"/>
    <property type="match status" value="1"/>
</dbReference>
<comment type="caution">
    <text evidence="5">The sequence shown here is derived from an EMBL/GenBank/DDBJ whole genome shotgun (WGS) entry which is preliminary data.</text>
</comment>
<sequence length="489" mass="52165">MSTRDHDTTPSTTVTTSAPTAPGEGSSRASHTSRSPSRAKRVRIILAALLAAIIAIGGGGTVWWTLGGGARTVALMRREPAEPATQTAIDAVTGFAYRSAPGFLDAANGDDGNVNVNYSPTSMWMALALAAQGAGGATRTQLDETLGAKGLGDGDYTSLRSSVNGRYDDARSVMDVHDSVWVDGRYTLKDSFRRAAQERFDADVESLAFDARAEKRMSEWIEDNTHGMLKPDIRLNADTVMTIIDTVYADGRWETPFEETNTEDRTFHGASRERMVPMMAHTFDSMGYAQAADGSWRRVSIPFDNGGALTVLLPAEGRFDEFSSDAARLEWAMSTCSARETGGDAPTCSEKAGTDAAGNAVPEVEAASTSVDLKLPRFSIENAFSPESAEKTLRALGVTDAFSQGTADFSGMLEPDGLPGNPFIGEIIQGTRIEVNEKGAKAAAFTQIQTEAAGAPIADKVTFDVDRPFLYELSTPDGVPLFIGAVRDL</sequence>
<evidence type="ECO:0000256" key="2">
    <source>
        <dbReference type="SAM" id="MobiDB-lite"/>
    </source>
</evidence>
<evidence type="ECO:0000256" key="1">
    <source>
        <dbReference type="RuleBase" id="RU000411"/>
    </source>
</evidence>
<keyword evidence="3" id="KW-1133">Transmembrane helix</keyword>
<dbReference type="PROSITE" id="PS00284">
    <property type="entry name" value="SERPIN"/>
    <property type="match status" value="1"/>
</dbReference>
<dbReference type="SMART" id="SM00093">
    <property type="entry name" value="SERPIN"/>
    <property type="match status" value="1"/>
</dbReference>
<dbReference type="InterPro" id="IPR042185">
    <property type="entry name" value="Serpin_sf_2"/>
</dbReference>
<evidence type="ECO:0000256" key="3">
    <source>
        <dbReference type="SAM" id="Phobius"/>
    </source>
</evidence>
<comment type="similarity">
    <text evidence="1">Belongs to the serpin family.</text>
</comment>
<dbReference type="GO" id="GO:0004867">
    <property type="term" value="F:serine-type endopeptidase inhibitor activity"/>
    <property type="evidence" value="ECO:0007669"/>
    <property type="project" value="InterPro"/>
</dbReference>
<evidence type="ECO:0000259" key="4">
    <source>
        <dbReference type="SMART" id="SM00093"/>
    </source>
</evidence>
<evidence type="ECO:0000313" key="5">
    <source>
        <dbReference type="EMBL" id="NEG54549.1"/>
    </source>
</evidence>
<dbReference type="InterPro" id="IPR000215">
    <property type="entry name" value="Serpin_fam"/>
</dbReference>
<dbReference type="AlphaFoldDB" id="A0A6L9SR88"/>
<dbReference type="GO" id="GO:0005615">
    <property type="term" value="C:extracellular space"/>
    <property type="evidence" value="ECO:0007669"/>
    <property type="project" value="InterPro"/>
</dbReference>
<feature type="region of interest" description="Disordered" evidence="2">
    <location>
        <begin position="1"/>
        <end position="36"/>
    </location>
</feature>
<dbReference type="Gene3D" id="3.30.497.10">
    <property type="entry name" value="Antithrombin, subunit I, domain 2"/>
    <property type="match status" value="1"/>
</dbReference>
<proteinExistence type="inferred from homology"/>
<protein>
    <submittedName>
        <fullName evidence="5">Serpin family protein</fullName>
    </submittedName>
</protein>
<dbReference type="InterPro" id="IPR023795">
    <property type="entry name" value="Serpin_CS"/>
</dbReference>
<dbReference type="PANTHER" id="PTHR11461:SF211">
    <property type="entry name" value="GH10112P-RELATED"/>
    <property type="match status" value="1"/>
</dbReference>
<dbReference type="InterPro" id="IPR042178">
    <property type="entry name" value="Serpin_sf_1"/>
</dbReference>
<keyword evidence="3" id="KW-0472">Membrane</keyword>
<keyword evidence="3" id="KW-0812">Transmembrane</keyword>
<dbReference type="InterPro" id="IPR023796">
    <property type="entry name" value="Serpin_dom"/>
</dbReference>
<name>A0A6L9SR88_9BIFI</name>
<keyword evidence="6" id="KW-1185">Reference proteome</keyword>
<feature type="transmembrane region" description="Helical" evidence="3">
    <location>
        <begin position="44"/>
        <end position="66"/>
    </location>
</feature>
<dbReference type="Proteomes" id="UP000483293">
    <property type="component" value="Unassembled WGS sequence"/>
</dbReference>
<dbReference type="SUPFAM" id="SSF56574">
    <property type="entry name" value="Serpins"/>
    <property type="match status" value="1"/>
</dbReference>
<feature type="domain" description="Serpin" evidence="4">
    <location>
        <begin position="100"/>
        <end position="489"/>
    </location>
</feature>
<dbReference type="EMBL" id="WHZV01000001">
    <property type="protein sequence ID" value="NEG54549.1"/>
    <property type="molecule type" value="Genomic_DNA"/>
</dbReference>
<gene>
    <name evidence="5" type="ORF">GFD21_01860</name>
</gene>
<dbReference type="RefSeq" id="WP_163196229.1">
    <property type="nucleotide sequence ID" value="NZ_WHZV01000001.1"/>
</dbReference>
<reference evidence="5 6" key="1">
    <citation type="submission" date="2019-10" db="EMBL/GenBank/DDBJ databases">
        <title>Bifidobacterium from non-human primates.</title>
        <authorList>
            <person name="Modesto M."/>
        </authorList>
    </citation>
    <scope>NUCLEOTIDE SEQUENCE [LARGE SCALE GENOMIC DNA]</scope>
    <source>
        <strain evidence="5 6">SMA15</strain>
    </source>
</reference>
<evidence type="ECO:0000313" key="6">
    <source>
        <dbReference type="Proteomes" id="UP000483293"/>
    </source>
</evidence>